<dbReference type="Proteomes" id="UP000680020">
    <property type="component" value="Unassembled WGS sequence"/>
</dbReference>
<dbReference type="GeneID" id="58264365"/>
<evidence type="ECO:0000313" key="3">
    <source>
        <dbReference type="Proteomes" id="UP000680020"/>
    </source>
</evidence>
<reference evidence="2" key="1">
    <citation type="submission" date="2021-03" db="EMBL/GenBank/DDBJ databases">
        <title>Identification and antibiotic profiling of Wohlfahrtiimonas chitiniclastica, an underestimated human pathogen.</title>
        <authorList>
            <person name="Kopf A."/>
            <person name="Bunk B."/>
            <person name="Coldewey S."/>
            <person name="Gunzer F."/>
            <person name="Riedel T."/>
            <person name="Schroettner P."/>
        </authorList>
    </citation>
    <scope>NUCLEOTIDE SEQUENCE</scope>
    <source>
        <strain evidence="2">DSM 100917</strain>
    </source>
</reference>
<dbReference type="EMBL" id="JAGIBU010000002">
    <property type="protein sequence ID" value="MBS7824276.1"/>
    <property type="molecule type" value="Genomic_DNA"/>
</dbReference>
<feature type="signal peptide" evidence="1">
    <location>
        <begin position="1"/>
        <end position="20"/>
    </location>
</feature>
<comment type="caution">
    <text evidence="2">The sequence shown here is derived from an EMBL/GenBank/DDBJ whole genome shotgun (WGS) entry which is preliminary data.</text>
</comment>
<proteinExistence type="predicted"/>
<name>A0AB35BX45_9GAMM</name>
<dbReference type="AlphaFoldDB" id="A0AB35BX45"/>
<gene>
    <name evidence="2" type="ORF">J7561_03550</name>
</gene>
<keyword evidence="1" id="KW-0732">Signal</keyword>
<feature type="chain" id="PRO_5044212463" description="DUF3108 domain-containing protein" evidence="1">
    <location>
        <begin position="21"/>
        <end position="217"/>
    </location>
</feature>
<organism evidence="2 3">
    <name type="scientific">Wohlfahrtiimonas chitiniclastica</name>
    <dbReference type="NCBI Taxonomy" id="400946"/>
    <lineage>
        <taxon>Bacteria</taxon>
        <taxon>Pseudomonadati</taxon>
        <taxon>Pseudomonadota</taxon>
        <taxon>Gammaproteobacteria</taxon>
        <taxon>Cardiobacteriales</taxon>
        <taxon>Ignatzschineriaceae</taxon>
        <taxon>Wohlfahrtiimonas</taxon>
    </lineage>
</organism>
<sequence>MKYFYRTLLSLAVLTQLSIALELPKEMTLEYSGPYGIPATLKFQHDDKNYTIITNINIPFKNMRFVTKGIIKNDQLMPTQYSVYRSNDLYSSAQFDYQKGTITYGKLPTQKSESLPQLTQDLFSIAWQMSINQNAPKAGTHATNGKKLYALQALEKKADKQHYVNNKKEVSAYYVGGEGDKKIEVGLAKNLYFVPSFIVYYDKGKRYELELRRLTTQ</sequence>
<evidence type="ECO:0008006" key="4">
    <source>
        <dbReference type="Google" id="ProtNLM"/>
    </source>
</evidence>
<evidence type="ECO:0000256" key="1">
    <source>
        <dbReference type="SAM" id="SignalP"/>
    </source>
</evidence>
<accession>A0AB35BX45</accession>
<dbReference type="RefSeq" id="WP_018122785.1">
    <property type="nucleotide sequence ID" value="NZ_JAGIBR010000002.1"/>
</dbReference>
<evidence type="ECO:0000313" key="2">
    <source>
        <dbReference type="EMBL" id="MBS7824276.1"/>
    </source>
</evidence>
<protein>
    <recommendedName>
        <fullName evidence="4">DUF3108 domain-containing protein</fullName>
    </recommendedName>
</protein>